<gene>
    <name evidence="2" type="ORF">BBI04_015255</name>
    <name evidence="3" type="ORF">GOZ95_13465</name>
</gene>
<dbReference type="EMBL" id="MBEV02000007">
    <property type="protein sequence ID" value="MUP06163.1"/>
    <property type="molecule type" value="Genomic_DNA"/>
</dbReference>
<evidence type="ECO:0000313" key="4">
    <source>
        <dbReference type="Proteomes" id="UP000175993"/>
    </source>
</evidence>
<organism evidence="3 5">
    <name type="scientific">Agrobacterium vitis</name>
    <name type="common">Rhizobium vitis</name>
    <dbReference type="NCBI Taxonomy" id="373"/>
    <lineage>
        <taxon>Bacteria</taxon>
        <taxon>Pseudomonadati</taxon>
        <taxon>Pseudomonadota</taxon>
        <taxon>Alphaproteobacteria</taxon>
        <taxon>Hyphomicrobiales</taxon>
        <taxon>Rhizobiaceae</taxon>
        <taxon>Rhizobium/Agrobacterium group</taxon>
        <taxon>Agrobacterium</taxon>
    </lineage>
</organism>
<dbReference type="Proteomes" id="UP000175993">
    <property type="component" value="Unassembled WGS sequence"/>
</dbReference>
<dbReference type="Proteomes" id="UP000436692">
    <property type="component" value="Unassembled WGS sequence"/>
</dbReference>
<dbReference type="AlphaFoldDB" id="A0A6I4E1C5"/>
<name>A0A6I4E1C5_AGRVI</name>
<dbReference type="Pfam" id="PF07238">
    <property type="entry name" value="PilZ"/>
    <property type="match status" value="1"/>
</dbReference>
<evidence type="ECO:0000313" key="2">
    <source>
        <dbReference type="EMBL" id="MUP06163.1"/>
    </source>
</evidence>
<evidence type="ECO:0000259" key="1">
    <source>
        <dbReference type="Pfam" id="PF07238"/>
    </source>
</evidence>
<evidence type="ECO:0000313" key="5">
    <source>
        <dbReference type="Proteomes" id="UP000436692"/>
    </source>
</evidence>
<sequence length="91" mass="10386">MVYIWDRRGFKMENKRKDHRGRTLQAARIILKNGFSSFSCTVKNISSGGAKLAGDNFVNVPDEFDLLLDGGRKVHCIVRWRKITEIGVEFA</sequence>
<dbReference type="SUPFAM" id="SSF141371">
    <property type="entry name" value="PilZ domain-like"/>
    <property type="match status" value="1"/>
</dbReference>
<dbReference type="GO" id="GO:0035438">
    <property type="term" value="F:cyclic-di-GMP binding"/>
    <property type="evidence" value="ECO:0007669"/>
    <property type="project" value="InterPro"/>
</dbReference>
<dbReference type="RefSeq" id="WP_081343937.1">
    <property type="nucleotide sequence ID" value="NZ_AP023269.1"/>
</dbReference>
<dbReference type="InterPro" id="IPR009875">
    <property type="entry name" value="PilZ_domain"/>
</dbReference>
<proteinExistence type="predicted"/>
<reference evidence="3 5" key="2">
    <citation type="submission" date="2019-12" db="EMBL/GenBank/DDBJ databases">
        <title>Whole-genome sequencing of Allorhizobium vitis.</title>
        <authorList>
            <person name="Gan H.M."/>
            <person name="Szegedi E."/>
            <person name="Burr T."/>
            <person name="Savka M.A."/>
        </authorList>
    </citation>
    <scope>NUCLEOTIDE SEQUENCE [LARGE SCALE GENOMIC DNA]</scope>
    <source>
        <strain evidence="3 5">CG989</strain>
    </source>
</reference>
<dbReference type="EMBL" id="WPHM01000006">
    <property type="protein sequence ID" value="MUZ58462.1"/>
    <property type="molecule type" value="Genomic_DNA"/>
</dbReference>
<evidence type="ECO:0000313" key="3">
    <source>
        <dbReference type="EMBL" id="MUZ58462.1"/>
    </source>
</evidence>
<comment type="caution">
    <text evidence="3">The sequence shown here is derived from an EMBL/GenBank/DDBJ whole genome shotgun (WGS) entry which is preliminary data.</text>
</comment>
<reference evidence="2 4" key="1">
    <citation type="submission" date="2019-11" db="EMBL/GenBank/DDBJ databases">
        <title>Whole-genome sequencing of Allorhizobium vitis.</title>
        <authorList>
            <person name="Gan H.M."/>
            <person name="Savka M.A."/>
        </authorList>
    </citation>
    <scope>NUCLEOTIDE SEQUENCE [LARGE SCALE GENOMIC DNA]</scope>
    <source>
        <strain evidence="2 4">AB4</strain>
    </source>
</reference>
<protein>
    <submittedName>
        <fullName evidence="3">PilZ domain-containing protein</fullName>
    </submittedName>
</protein>
<dbReference type="OrthoDB" id="7210926at2"/>
<accession>A0A6I4E1C5</accession>
<feature type="domain" description="PilZ" evidence="1">
    <location>
        <begin position="14"/>
        <end position="90"/>
    </location>
</feature>